<organism evidence="7 8">
    <name type="scientific">Thermomonas fusca</name>
    <dbReference type="NCBI Taxonomy" id="215690"/>
    <lineage>
        <taxon>Bacteria</taxon>
        <taxon>Pseudomonadati</taxon>
        <taxon>Pseudomonadota</taxon>
        <taxon>Gammaproteobacteria</taxon>
        <taxon>Lysobacterales</taxon>
        <taxon>Lysobacteraceae</taxon>
        <taxon>Thermomonas</taxon>
    </lineage>
</organism>
<dbReference type="GO" id="GO:0009254">
    <property type="term" value="P:peptidoglycan turnover"/>
    <property type="evidence" value="ECO:0007669"/>
    <property type="project" value="TreeGrafter"/>
</dbReference>
<dbReference type="EMBL" id="SROY01000001">
    <property type="protein sequence ID" value="TLX22592.1"/>
    <property type="molecule type" value="Genomic_DNA"/>
</dbReference>
<dbReference type="Gene3D" id="3.40.80.10">
    <property type="entry name" value="Peptidoglycan recognition protein-like"/>
    <property type="match status" value="1"/>
</dbReference>
<evidence type="ECO:0000313" key="7">
    <source>
        <dbReference type="EMBL" id="TLX22592.1"/>
    </source>
</evidence>
<dbReference type="SMART" id="SM00644">
    <property type="entry name" value="Ami_2"/>
    <property type="match status" value="1"/>
</dbReference>
<name>A0A5R9PGT6_9GAMM</name>
<dbReference type="RefSeq" id="WP_138346643.1">
    <property type="nucleotide sequence ID" value="NZ_SROY01000001.1"/>
</dbReference>
<evidence type="ECO:0000256" key="3">
    <source>
        <dbReference type="ARBA" id="ARBA00022801"/>
    </source>
</evidence>
<dbReference type="AlphaFoldDB" id="A0A5R9PGT6"/>
<keyword evidence="8" id="KW-1185">Reference proteome</keyword>
<dbReference type="PROSITE" id="PS51257">
    <property type="entry name" value="PROKAR_LIPOPROTEIN"/>
    <property type="match status" value="1"/>
</dbReference>
<dbReference type="GO" id="GO:0009253">
    <property type="term" value="P:peptidoglycan catabolic process"/>
    <property type="evidence" value="ECO:0007669"/>
    <property type="project" value="InterPro"/>
</dbReference>
<evidence type="ECO:0000256" key="5">
    <source>
        <dbReference type="SAM" id="SignalP"/>
    </source>
</evidence>
<keyword evidence="5" id="KW-0732">Signal</keyword>
<dbReference type="SUPFAM" id="SSF55846">
    <property type="entry name" value="N-acetylmuramoyl-L-alanine amidase-like"/>
    <property type="match status" value="1"/>
</dbReference>
<dbReference type="InterPro" id="IPR036505">
    <property type="entry name" value="Amidase/PGRP_sf"/>
</dbReference>
<dbReference type="GO" id="GO:0019867">
    <property type="term" value="C:outer membrane"/>
    <property type="evidence" value="ECO:0007669"/>
    <property type="project" value="TreeGrafter"/>
</dbReference>
<evidence type="ECO:0000259" key="6">
    <source>
        <dbReference type="SMART" id="SM00644"/>
    </source>
</evidence>
<keyword evidence="4" id="KW-0961">Cell wall biogenesis/degradation</keyword>
<gene>
    <name evidence="7" type="ORF">E5S66_00740</name>
</gene>
<accession>A0A5R9PGT6</accession>
<evidence type="ECO:0000256" key="4">
    <source>
        <dbReference type="ARBA" id="ARBA00023316"/>
    </source>
</evidence>
<dbReference type="EC" id="3.5.1.28" evidence="2"/>
<comment type="caution">
    <text evidence="7">The sequence shown here is derived from an EMBL/GenBank/DDBJ whole genome shotgun (WGS) entry which is preliminary data.</text>
</comment>
<evidence type="ECO:0000256" key="1">
    <source>
        <dbReference type="ARBA" id="ARBA00001561"/>
    </source>
</evidence>
<protein>
    <recommendedName>
        <fullName evidence="2">N-acetylmuramoyl-L-alanine amidase</fullName>
        <ecNumber evidence="2">3.5.1.28</ecNumber>
    </recommendedName>
</protein>
<feature type="chain" id="PRO_5024426368" description="N-acetylmuramoyl-L-alanine amidase" evidence="5">
    <location>
        <begin position="21"/>
        <end position="251"/>
    </location>
</feature>
<comment type="catalytic activity">
    <reaction evidence="1">
        <text>Hydrolyzes the link between N-acetylmuramoyl residues and L-amino acid residues in certain cell-wall glycopeptides.</text>
        <dbReference type="EC" id="3.5.1.28"/>
    </reaction>
</comment>
<dbReference type="InterPro" id="IPR002502">
    <property type="entry name" value="Amidase_domain"/>
</dbReference>
<evidence type="ECO:0000256" key="2">
    <source>
        <dbReference type="ARBA" id="ARBA00011901"/>
    </source>
</evidence>
<feature type="domain" description="N-acetylmuramoyl-L-alanine amidase" evidence="6">
    <location>
        <begin position="30"/>
        <end position="165"/>
    </location>
</feature>
<dbReference type="PANTHER" id="PTHR30417">
    <property type="entry name" value="N-ACETYLMURAMOYL-L-ALANINE AMIDASE AMID"/>
    <property type="match status" value="1"/>
</dbReference>
<evidence type="ECO:0000313" key="8">
    <source>
        <dbReference type="Proteomes" id="UP000308508"/>
    </source>
</evidence>
<dbReference type="GO" id="GO:0008745">
    <property type="term" value="F:N-acetylmuramoyl-L-alanine amidase activity"/>
    <property type="evidence" value="ECO:0007669"/>
    <property type="project" value="UniProtKB-EC"/>
</dbReference>
<keyword evidence="3" id="KW-0378">Hydrolase</keyword>
<dbReference type="InterPro" id="IPR051206">
    <property type="entry name" value="NAMLAA_amidase_2"/>
</dbReference>
<dbReference type="STRING" id="1123377.GCA_000423885_00863"/>
<feature type="signal peptide" evidence="5">
    <location>
        <begin position="1"/>
        <end position="20"/>
    </location>
</feature>
<dbReference type="GO" id="GO:0071555">
    <property type="term" value="P:cell wall organization"/>
    <property type="evidence" value="ECO:0007669"/>
    <property type="project" value="UniProtKB-KW"/>
</dbReference>
<dbReference type="PANTHER" id="PTHR30417:SF1">
    <property type="entry name" value="N-ACETYLMURAMOYL-L-ALANINE AMIDASE AMID"/>
    <property type="match status" value="1"/>
</dbReference>
<dbReference type="Proteomes" id="UP000308508">
    <property type="component" value="Unassembled WGS sequence"/>
</dbReference>
<proteinExistence type="predicted"/>
<dbReference type="Pfam" id="PF01510">
    <property type="entry name" value="Amidase_2"/>
    <property type="match status" value="1"/>
</dbReference>
<sequence>MRRFLLLLPACLLAASCAHVEAPSRNALAEWVPSPNLDQRRPVVIVLHATEQASAQQSLDTLRTANRHGPVSSHYLIGDDGRLYQLVADSERAWHAGGGRWGTLTDLNSTSIGIEIDNEVGEPYTEAQLVTLLRLLDDLTTRLSIPKTQVIAHADLAPTRKRDPGALFPWQRLADAGYGLWPRGELADPPAGFDPWLAMAAIGYPLEDRAAAVRAFHRHYRGRDDGEDPAAAFDAEDLRILHALAAQKLGQ</sequence>
<reference evidence="7 8" key="1">
    <citation type="submission" date="2019-04" db="EMBL/GenBank/DDBJ databases">
        <authorList>
            <person name="Grouzdev D.S."/>
            <person name="Nazina T.N."/>
        </authorList>
    </citation>
    <scope>NUCLEOTIDE SEQUENCE [LARGE SCALE GENOMIC DNA]</scope>
    <source>
        <strain evidence="7 8">SHC 3-19</strain>
    </source>
</reference>
<dbReference type="CDD" id="cd06583">
    <property type="entry name" value="PGRP"/>
    <property type="match status" value="1"/>
</dbReference>